<sequence length="355" mass="39422">MLSNQLRVRERPRFTHQRIHTVHSTVSPENPHEPLPHLSSPTEAMWIPARYSCLRSTAFPLSPPLISRSPTIAISRSKMSASSDQSQALVETLTLSGGETFRVVASPGLPHSDFRNAVDSALFKQWLKNMQSGMAILADKSMCLREVQIQGVDMFGRRVGFLKFKADVTERETGKKVPGIVFARGPAVAVLILLESEGEEFVVLTEQVRVPVGRIILELPAGMLDDERNDVVGTAVREVEEETGIQLNLADMVNLTDFLDPSTGRKVFPSPGGCDEEISLFLYRGHVEKQLIKALHGKEMGLREHGELIKVHVIPYNKLWRMTADAKALTAVALYEMAKREQLLPSLTNSVHQST</sequence>
<evidence type="ECO:0000259" key="3">
    <source>
        <dbReference type="PROSITE" id="PS51462"/>
    </source>
</evidence>
<dbReference type="GO" id="GO:0080041">
    <property type="term" value="F:ADP-ribose pyrophosphohydrolase activity"/>
    <property type="evidence" value="ECO:0007669"/>
    <property type="project" value="TreeGrafter"/>
</dbReference>
<gene>
    <name evidence="4" type="ORF">QJS10_CPB20g01580</name>
</gene>
<keyword evidence="2" id="KW-0378">Hydrolase</keyword>
<name>A0AAV9CA23_ACOCL</name>
<dbReference type="PANTHER" id="PTHR11839:SF18">
    <property type="entry name" value="NUDIX HYDROLASE DOMAIN-CONTAINING PROTEIN"/>
    <property type="match status" value="1"/>
</dbReference>
<dbReference type="SUPFAM" id="SSF55811">
    <property type="entry name" value="Nudix"/>
    <property type="match status" value="1"/>
</dbReference>
<dbReference type="AlphaFoldDB" id="A0AAV9CA23"/>
<organism evidence="4 5">
    <name type="scientific">Acorus calamus</name>
    <name type="common">Sweet flag</name>
    <dbReference type="NCBI Taxonomy" id="4465"/>
    <lineage>
        <taxon>Eukaryota</taxon>
        <taxon>Viridiplantae</taxon>
        <taxon>Streptophyta</taxon>
        <taxon>Embryophyta</taxon>
        <taxon>Tracheophyta</taxon>
        <taxon>Spermatophyta</taxon>
        <taxon>Magnoliopsida</taxon>
        <taxon>Liliopsida</taxon>
        <taxon>Acoraceae</taxon>
        <taxon>Acorus</taxon>
    </lineage>
</organism>
<evidence type="ECO:0000256" key="1">
    <source>
        <dbReference type="ARBA" id="ARBA00001946"/>
    </source>
</evidence>
<comment type="cofactor">
    <cofactor evidence="1">
        <name>Mg(2+)</name>
        <dbReference type="ChEBI" id="CHEBI:18420"/>
    </cofactor>
</comment>
<keyword evidence="5" id="KW-1185">Reference proteome</keyword>
<dbReference type="GO" id="GO:0080042">
    <property type="term" value="F:ADP-glucose pyrophosphohydrolase activity"/>
    <property type="evidence" value="ECO:0007669"/>
    <property type="project" value="TreeGrafter"/>
</dbReference>
<evidence type="ECO:0000313" key="5">
    <source>
        <dbReference type="Proteomes" id="UP001180020"/>
    </source>
</evidence>
<proteinExistence type="predicted"/>
<dbReference type="InterPro" id="IPR015797">
    <property type="entry name" value="NUDIX_hydrolase-like_dom_sf"/>
</dbReference>
<dbReference type="PROSITE" id="PS51462">
    <property type="entry name" value="NUDIX"/>
    <property type="match status" value="1"/>
</dbReference>
<reference evidence="4" key="2">
    <citation type="submission" date="2023-06" db="EMBL/GenBank/DDBJ databases">
        <authorList>
            <person name="Ma L."/>
            <person name="Liu K.-W."/>
            <person name="Li Z."/>
            <person name="Hsiao Y.-Y."/>
            <person name="Qi Y."/>
            <person name="Fu T."/>
            <person name="Tang G."/>
            <person name="Zhang D."/>
            <person name="Sun W.-H."/>
            <person name="Liu D.-K."/>
            <person name="Li Y."/>
            <person name="Chen G.-Z."/>
            <person name="Liu X.-D."/>
            <person name="Liao X.-Y."/>
            <person name="Jiang Y.-T."/>
            <person name="Yu X."/>
            <person name="Hao Y."/>
            <person name="Huang J."/>
            <person name="Zhao X.-W."/>
            <person name="Ke S."/>
            <person name="Chen Y.-Y."/>
            <person name="Wu W.-L."/>
            <person name="Hsu J.-L."/>
            <person name="Lin Y.-F."/>
            <person name="Huang M.-D."/>
            <person name="Li C.-Y."/>
            <person name="Huang L."/>
            <person name="Wang Z.-W."/>
            <person name="Zhao X."/>
            <person name="Zhong W.-Y."/>
            <person name="Peng D.-H."/>
            <person name="Ahmad S."/>
            <person name="Lan S."/>
            <person name="Zhang J.-S."/>
            <person name="Tsai W.-C."/>
            <person name="Van De Peer Y."/>
            <person name="Liu Z.-J."/>
        </authorList>
    </citation>
    <scope>NUCLEOTIDE SEQUENCE</scope>
    <source>
        <strain evidence="4">CP</strain>
        <tissue evidence="4">Leaves</tissue>
    </source>
</reference>
<dbReference type="FunFam" id="3.90.79.10:FF:000050">
    <property type="entry name" value="Nudix hydrolase 14 chloroplastic"/>
    <property type="match status" value="1"/>
</dbReference>
<reference evidence="4" key="1">
    <citation type="journal article" date="2023" name="Nat. Commun.">
        <title>Diploid and tetraploid genomes of Acorus and the evolution of monocots.</title>
        <authorList>
            <person name="Ma L."/>
            <person name="Liu K.W."/>
            <person name="Li Z."/>
            <person name="Hsiao Y.Y."/>
            <person name="Qi Y."/>
            <person name="Fu T."/>
            <person name="Tang G.D."/>
            <person name="Zhang D."/>
            <person name="Sun W.H."/>
            <person name="Liu D.K."/>
            <person name="Li Y."/>
            <person name="Chen G.Z."/>
            <person name="Liu X.D."/>
            <person name="Liao X.Y."/>
            <person name="Jiang Y.T."/>
            <person name="Yu X."/>
            <person name="Hao Y."/>
            <person name="Huang J."/>
            <person name="Zhao X.W."/>
            <person name="Ke S."/>
            <person name="Chen Y.Y."/>
            <person name="Wu W.L."/>
            <person name="Hsu J.L."/>
            <person name="Lin Y.F."/>
            <person name="Huang M.D."/>
            <person name="Li C.Y."/>
            <person name="Huang L."/>
            <person name="Wang Z.W."/>
            <person name="Zhao X."/>
            <person name="Zhong W.Y."/>
            <person name="Peng D.H."/>
            <person name="Ahmad S."/>
            <person name="Lan S."/>
            <person name="Zhang J.S."/>
            <person name="Tsai W.C."/>
            <person name="Van de Peer Y."/>
            <person name="Liu Z.J."/>
        </authorList>
    </citation>
    <scope>NUCLEOTIDE SEQUENCE</scope>
    <source>
        <strain evidence="4">CP</strain>
    </source>
</reference>
<evidence type="ECO:0000256" key="2">
    <source>
        <dbReference type="ARBA" id="ARBA00022801"/>
    </source>
</evidence>
<protein>
    <recommendedName>
        <fullName evidence="3">Nudix hydrolase domain-containing protein</fullName>
    </recommendedName>
</protein>
<dbReference type="Gene3D" id="3.90.79.10">
    <property type="entry name" value="Nucleoside Triphosphate Pyrophosphohydrolase"/>
    <property type="match status" value="1"/>
</dbReference>
<evidence type="ECO:0000313" key="4">
    <source>
        <dbReference type="EMBL" id="KAK1285138.1"/>
    </source>
</evidence>
<dbReference type="Proteomes" id="UP001180020">
    <property type="component" value="Unassembled WGS sequence"/>
</dbReference>
<accession>A0AAV9CA23</accession>
<dbReference type="GO" id="GO:0019693">
    <property type="term" value="P:ribose phosphate metabolic process"/>
    <property type="evidence" value="ECO:0007669"/>
    <property type="project" value="TreeGrafter"/>
</dbReference>
<dbReference type="EMBL" id="JAUJYO010000020">
    <property type="protein sequence ID" value="KAK1285138.1"/>
    <property type="molecule type" value="Genomic_DNA"/>
</dbReference>
<dbReference type="PANTHER" id="PTHR11839">
    <property type="entry name" value="UDP/ADP-SUGAR PYROPHOSPHATASE"/>
    <property type="match status" value="1"/>
</dbReference>
<dbReference type="Pfam" id="PF00293">
    <property type="entry name" value="NUDIX"/>
    <property type="match status" value="1"/>
</dbReference>
<dbReference type="InterPro" id="IPR000086">
    <property type="entry name" value="NUDIX_hydrolase_dom"/>
</dbReference>
<dbReference type="GO" id="GO:0006753">
    <property type="term" value="P:nucleoside phosphate metabolic process"/>
    <property type="evidence" value="ECO:0007669"/>
    <property type="project" value="TreeGrafter"/>
</dbReference>
<dbReference type="CDD" id="cd03424">
    <property type="entry name" value="NUDIX_ADPRase_Nudt5_UGPPase_Nudt14"/>
    <property type="match status" value="1"/>
</dbReference>
<feature type="domain" description="Nudix hydrolase" evidence="3">
    <location>
        <begin position="183"/>
        <end position="336"/>
    </location>
</feature>
<comment type="caution">
    <text evidence="4">The sequence shown here is derived from an EMBL/GenBank/DDBJ whole genome shotgun (WGS) entry which is preliminary data.</text>
</comment>